<proteinExistence type="predicted"/>
<protein>
    <recommendedName>
        <fullName evidence="3">Lipoprotein</fullName>
    </recommendedName>
</protein>
<organism evidence="1 2">
    <name type="scientific">Klebsiella aerogenes</name>
    <name type="common">Enterobacter aerogenes</name>
    <dbReference type="NCBI Taxonomy" id="548"/>
    <lineage>
        <taxon>Bacteria</taxon>
        <taxon>Pseudomonadati</taxon>
        <taxon>Pseudomonadota</taxon>
        <taxon>Gammaproteobacteria</taxon>
        <taxon>Enterobacterales</taxon>
        <taxon>Enterobacteriaceae</taxon>
        <taxon>Klebsiella/Raoultella group</taxon>
        <taxon>Klebsiella</taxon>
    </lineage>
</organism>
<evidence type="ECO:0000313" key="1">
    <source>
        <dbReference type="EMBL" id="QMR42015.1"/>
    </source>
</evidence>
<dbReference type="PROSITE" id="PS51257">
    <property type="entry name" value="PROKAR_LIPOPROTEIN"/>
    <property type="match status" value="1"/>
</dbReference>
<name>A0AAP9R037_KLEAE</name>
<dbReference type="Proteomes" id="UP000514462">
    <property type="component" value="Chromosome"/>
</dbReference>
<evidence type="ECO:0000313" key="2">
    <source>
        <dbReference type="Proteomes" id="UP000514462"/>
    </source>
</evidence>
<reference evidence="2" key="1">
    <citation type="submission" date="2020-06" db="EMBL/GenBank/DDBJ databases">
        <title>REHAB project genomes.</title>
        <authorList>
            <person name="Shaw L.P."/>
        </authorList>
    </citation>
    <scope>NUCLEOTIDE SEQUENCE [LARGE SCALE GENOMIC DNA]</scope>
    <source>
        <strain evidence="2">RHBSTW-00938</strain>
    </source>
</reference>
<dbReference type="EMBL" id="CP055904">
    <property type="protein sequence ID" value="QMR42015.1"/>
    <property type="molecule type" value="Genomic_DNA"/>
</dbReference>
<dbReference type="AlphaFoldDB" id="A0AAP9R037"/>
<gene>
    <name evidence="1" type="ORF">HV331_22085</name>
</gene>
<sequence>MSIMKGASAMIFALLLQGCIHDEPKRLYRHDYVLKDPDTGKPMPYFPYQITTPDGKVFKGITDKDGVTVEAFSTEPGEFMLSMIPPFEL</sequence>
<evidence type="ECO:0008006" key="3">
    <source>
        <dbReference type="Google" id="ProtNLM"/>
    </source>
</evidence>
<accession>A0AAP9R037</accession>
<dbReference type="RefSeq" id="WP_047041470.1">
    <property type="nucleotide sequence ID" value="NZ_CABHFP010000014.1"/>
</dbReference>